<comment type="caution">
    <text evidence="14">The sequence shown here is derived from an EMBL/GenBank/DDBJ whole genome shotgun (WGS) entry which is preliminary data.</text>
</comment>
<evidence type="ECO:0000256" key="3">
    <source>
        <dbReference type="ARBA" id="ARBA00013253"/>
    </source>
</evidence>
<keyword evidence="15" id="KW-1185">Reference proteome</keyword>
<dbReference type="Pfam" id="PF01288">
    <property type="entry name" value="HPPK"/>
    <property type="match status" value="1"/>
</dbReference>
<evidence type="ECO:0000256" key="12">
    <source>
        <dbReference type="ARBA" id="ARBA00033413"/>
    </source>
</evidence>
<keyword evidence="5 14" id="KW-0808">Transferase</keyword>
<dbReference type="UniPathway" id="UPA00077">
    <property type="reaction ID" value="UER00155"/>
</dbReference>
<dbReference type="PANTHER" id="PTHR43071:SF1">
    <property type="entry name" value="2-AMINO-4-HYDROXY-6-HYDROXYMETHYLDIHYDROPTERIDINE PYROPHOSPHOKINASE"/>
    <property type="match status" value="1"/>
</dbReference>
<dbReference type="InterPro" id="IPR000550">
    <property type="entry name" value="Hppk"/>
</dbReference>
<protein>
    <recommendedName>
        <fullName evidence="4">2-amino-4-hydroxy-6-hydroxymethyldihydropteridine pyrophosphokinase</fullName>
        <ecNumber evidence="3">2.7.6.3</ecNumber>
    </recommendedName>
    <alternativeName>
        <fullName evidence="11">6-hydroxymethyl-7,8-dihydropterin pyrophosphokinase</fullName>
    </alternativeName>
    <alternativeName>
        <fullName evidence="12">7,8-dihydro-6-hydroxymethylpterin-pyrophosphokinase</fullName>
    </alternativeName>
</protein>
<dbReference type="CDD" id="cd00483">
    <property type="entry name" value="HPPK"/>
    <property type="match status" value="1"/>
</dbReference>
<gene>
    <name evidence="14" type="primary">folK</name>
    <name evidence="14" type="ORF">FRY97_08515</name>
</gene>
<comment type="similarity">
    <text evidence="2">Belongs to the HPPK family.</text>
</comment>
<name>A0A5C6RNN8_9BACT</name>
<sequence>MPKVYIHTGTNLGDRAANLARAAALLEASGVVIAQSSRVYETAAWGLPDQADFLNQALEAYTERPPLGLLELLLGIEQKMGRVRVQKWGSRLIDLDLLYYGRLVMETEQLTLPHPFLHQRNFVLAPMMDIAPDWEDPKRGVPIRALFAQCPDRLPAEPWAGA</sequence>
<dbReference type="NCBIfam" id="TIGR01498">
    <property type="entry name" value="folK"/>
    <property type="match status" value="1"/>
</dbReference>
<reference evidence="14 15" key="1">
    <citation type="submission" date="2019-08" db="EMBL/GenBank/DDBJ databases">
        <title>Genome of Phaeodactylibacter luteus.</title>
        <authorList>
            <person name="Bowman J.P."/>
        </authorList>
    </citation>
    <scope>NUCLEOTIDE SEQUENCE [LARGE SCALE GENOMIC DNA]</scope>
    <source>
        <strain evidence="14 15">KCTC 42180</strain>
    </source>
</reference>
<organism evidence="14 15">
    <name type="scientific">Phaeodactylibacter luteus</name>
    <dbReference type="NCBI Taxonomy" id="1564516"/>
    <lineage>
        <taxon>Bacteria</taxon>
        <taxon>Pseudomonadati</taxon>
        <taxon>Bacteroidota</taxon>
        <taxon>Saprospiria</taxon>
        <taxon>Saprospirales</taxon>
        <taxon>Haliscomenobacteraceae</taxon>
        <taxon>Phaeodactylibacter</taxon>
    </lineage>
</organism>
<dbReference type="GO" id="GO:0003848">
    <property type="term" value="F:2-amino-4-hydroxy-6-hydroxymethyldihydropteridine diphosphokinase activity"/>
    <property type="evidence" value="ECO:0007669"/>
    <property type="project" value="UniProtKB-EC"/>
</dbReference>
<dbReference type="AlphaFoldDB" id="A0A5C6RNN8"/>
<accession>A0A5C6RNN8</accession>
<dbReference type="EMBL" id="VOOR01000014">
    <property type="protein sequence ID" value="TXB63559.1"/>
    <property type="molecule type" value="Genomic_DNA"/>
</dbReference>
<feature type="domain" description="7,8-dihydro-6-hydroxymethylpterin-pyrophosphokinase" evidence="13">
    <location>
        <begin position="87"/>
        <end position="98"/>
    </location>
</feature>
<dbReference type="EC" id="2.7.6.3" evidence="3"/>
<evidence type="ECO:0000256" key="5">
    <source>
        <dbReference type="ARBA" id="ARBA00022679"/>
    </source>
</evidence>
<dbReference type="GO" id="GO:0046654">
    <property type="term" value="P:tetrahydrofolate biosynthetic process"/>
    <property type="evidence" value="ECO:0007669"/>
    <property type="project" value="UniProtKB-UniPathway"/>
</dbReference>
<dbReference type="GO" id="GO:0005524">
    <property type="term" value="F:ATP binding"/>
    <property type="evidence" value="ECO:0007669"/>
    <property type="project" value="UniProtKB-KW"/>
</dbReference>
<dbReference type="OrthoDB" id="9808041at2"/>
<dbReference type="Proteomes" id="UP000321580">
    <property type="component" value="Unassembled WGS sequence"/>
</dbReference>
<evidence type="ECO:0000256" key="7">
    <source>
        <dbReference type="ARBA" id="ARBA00022777"/>
    </source>
</evidence>
<dbReference type="GO" id="GO:0016301">
    <property type="term" value="F:kinase activity"/>
    <property type="evidence" value="ECO:0007669"/>
    <property type="project" value="UniProtKB-KW"/>
</dbReference>
<evidence type="ECO:0000256" key="6">
    <source>
        <dbReference type="ARBA" id="ARBA00022741"/>
    </source>
</evidence>
<evidence type="ECO:0000313" key="15">
    <source>
        <dbReference type="Proteomes" id="UP000321580"/>
    </source>
</evidence>
<keyword evidence="9" id="KW-0289">Folate biosynthesis</keyword>
<evidence type="ECO:0000256" key="2">
    <source>
        <dbReference type="ARBA" id="ARBA00005810"/>
    </source>
</evidence>
<dbReference type="RefSeq" id="WP_147167029.1">
    <property type="nucleotide sequence ID" value="NZ_VOOR01000014.1"/>
</dbReference>
<evidence type="ECO:0000256" key="10">
    <source>
        <dbReference type="ARBA" id="ARBA00029409"/>
    </source>
</evidence>
<dbReference type="SUPFAM" id="SSF55083">
    <property type="entry name" value="6-hydroxymethyl-7,8-dihydropterin pyrophosphokinase, HPPK"/>
    <property type="match status" value="1"/>
</dbReference>
<dbReference type="PANTHER" id="PTHR43071">
    <property type="entry name" value="2-AMINO-4-HYDROXY-6-HYDROXYMETHYLDIHYDROPTERIDINE PYROPHOSPHOKINASE"/>
    <property type="match status" value="1"/>
</dbReference>
<dbReference type="PROSITE" id="PS00794">
    <property type="entry name" value="HPPK"/>
    <property type="match status" value="1"/>
</dbReference>
<dbReference type="InterPro" id="IPR035907">
    <property type="entry name" value="Hppk_sf"/>
</dbReference>
<evidence type="ECO:0000259" key="13">
    <source>
        <dbReference type="PROSITE" id="PS00794"/>
    </source>
</evidence>
<keyword evidence="8" id="KW-0067">ATP-binding</keyword>
<comment type="function">
    <text evidence="10">Catalyzes the transfer of pyrophosphate from adenosine triphosphate (ATP) to 6-hydroxymethyl-7,8-dihydropterin, an enzymatic step in folate biosynthesis pathway.</text>
</comment>
<evidence type="ECO:0000313" key="14">
    <source>
        <dbReference type="EMBL" id="TXB63559.1"/>
    </source>
</evidence>
<evidence type="ECO:0000256" key="4">
    <source>
        <dbReference type="ARBA" id="ARBA00016218"/>
    </source>
</evidence>
<evidence type="ECO:0000256" key="1">
    <source>
        <dbReference type="ARBA" id="ARBA00005051"/>
    </source>
</evidence>
<evidence type="ECO:0000256" key="11">
    <source>
        <dbReference type="ARBA" id="ARBA00029766"/>
    </source>
</evidence>
<dbReference type="Gene3D" id="3.30.70.560">
    <property type="entry name" value="7,8-Dihydro-6-hydroxymethylpterin-pyrophosphokinase HPPK"/>
    <property type="match status" value="1"/>
</dbReference>
<proteinExistence type="inferred from homology"/>
<keyword evidence="6" id="KW-0547">Nucleotide-binding</keyword>
<evidence type="ECO:0000256" key="9">
    <source>
        <dbReference type="ARBA" id="ARBA00022909"/>
    </source>
</evidence>
<comment type="pathway">
    <text evidence="1">Cofactor biosynthesis; tetrahydrofolate biosynthesis; 2-amino-4-hydroxy-6-hydroxymethyl-7,8-dihydropteridine diphosphate from 7,8-dihydroneopterin triphosphate: step 4/4.</text>
</comment>
<dbReference type="GO" id="GO:0046656">
    <property type="term" value="P:folic acid biosynthetic process"/>
    <property type="evidence" value="ECO:0007669"/>
    <property type="project" value="UniProtKB-KW"/>
</dbReference>
<keyword evidence="7 14" id="KW-0418">Kinase</keyword>
<evidence type="ECO:0000256" key="8">
    <source>
        <dbReference type="ARBA" id="ARBA00022840"/>
    </source>
</evidence>